<keyword evidence="6" id="KW-0812">Transmembrane</keyword>
<keyword evidence="2 4" id="KW-0103">Bromodomain</keyword>
<dbReference type="Proteomes" id="UP001180020">
    <property type="component" value="Unassembled WGS sequence"/>
</dbReference>
<reference evidence="9" key="1">
    <citation type="journal article" date="2023" name="Nat. Commun.">
        <title>Diploid and tetraploid genomes of Acorus and the evolution of monocots.</title>
        <authorList>
            <person name="Ma L."/>
            <person name="Liu K.W."/>
            <person name="Li Z."/>
            <person name="Hsiao Y.Y."/>
            <person name="Qi Y."/>
            <person name="Fu T."/>
            <person name="Tang G.D."/>
            <person name="Zhang D."/>
            <person name="Sun W.H."/>
            <person name="Liu D.K."/>
            <person name="Li Y."/>
            <person name="Chen G.Z."/>
            <person name="Liu X.D."/>
            <person name="Liao X.Y."/>
            <person name="Jiang Y.T."/>
            <person name="Yu X."/>
            <person name="Hao Y."/>
            <person name="Huang J."/>
            <person name="Zhao X.W."/>
            <person name="Ke S."/>
            <person name="Chen Y.Y."/>
            <person name="Wu W.L."/>
            <person name="Hsu J.L."/>
            <person name="Lin Y.F."/>
            <person name="Huang M.D."/>
            <person name="Li C.Y."/>
            <person name="Huang L."/>
            <person name="Wang Z.W."/>
            <person name="Zhao X."/>
            <person name="Zhong W.Y."/>
            <person name="Peng D.H."/>
            <person name="Ahmad S."/>
            <person name="Lan S."/>
            <person name="Zhang J.S."/>
            <person name="Tsai W.C."/>
            <person name="Van de Peer Y."/>
            <person name="Liu Z.J."/>
        </authorList>
    </citation>
    <scope>NUCLEOTIDE SEQUENCE</scope>
    <source>
        <strain evidence="9">CP</strain>
    </source>
</reference>
<feature type="domain" description="NET" evidence="8">
    <location>
        <begin position="370"/>
        <end position="451"/>
    </location>
</feature>
<feature type="region of interest" description="Disordered" evidence="5">
    <location>
        <begin position="186"/>
        <end position="213"/>
    </location>
</feature>
<dbReference type="CDD" id="cd00657">
    <property type="entry name" value="Ferritin_like"/>
    <property type="match status" value="1"/>
</dbReference>
<gene>
    <name evidence="9" type="primary">GTE4</name>
    <name evidence="9" type="ORF">QJS10_CPB12g01066</name>
</gene>
<dbReference type="Pfam" id="PF17035">
    <property type="entry name" value="BET"/>
    <property type="match status" value="1"/>
</dbReference>
<feature type="domain" description="Bromo" evidence="7">
    <location>
        <begin position="230"/>
        <end position="302"/>
    </location>
</feature>
<dbReference type="InterPro" id="IPR027353">
    <property type="entry name" value="NET_dom"/>
</dbReference>
<evidence type="ECO:0000256" key="6">
    <source>
        <dbReference type="SAM" id="Phobius"/>
    </source>
</evidence>
<dbReference type="SUPFAM" id="SSF47240">
    <property type="entry name" value="Ferritin-like"/>
    <property type="match status" value="1"/>
</dbReference>
<evidence type="ECO:0000256" key="3">
    <source>
        <dbReference type="ARBA" id="ARBA00023163"/>
    </source>
</evidence>
<feature type="compositionally biased region" description="Basic and acidic residues" evidence="5">
    <location>
        <begin position="186"/>
        <end position="197"/>
    </location>
</feature>
<dbReference type="EMBL" id="JAUJYO010000012">
    <property type="protein sequence ID" value="KAK1301773.1"/>
    <property type="molecule type" value="Genomic_DNA"/>
</dbReference>
<evidence type="ECO:0000256" key="2">
    <source>
        <dbReference type="ARBA" id="ARBA00023117"/>
    </source>
</evidence>
<proteinExistence type="predicted"/>
<reference evidence="9" key="2">
    <citation type="submission" date="2023-06" db="EMBL/GenBank/DDBJ databases">
        <authorList>
            <person name="Ma L."/>
            <person name="Liu K.-W."/>
            <person name="Li Z."/>
            <person name="Hsiao Y.-Y."/>
            <person name="Qi Y."/>
            <person name="Fu T."/>
            <person name="Tang G."/>
            <person name="Zhang D."/>
            <person name="Sun W.-H."/>
            <person name="Liu D.-K."/>
            <person name="Li Y."/>
            <person name="Chen G.-Z."/>
            <person name="Liu X.-D."/>
            <person name="Liao X.-Y."/>
            <person name="Jiang Y.-T."/>
            <person name="Yu X."/>
            <person name="Hao Y."/>
            <person name="Huang J."/>
            <person name="Zhao X.-W."/>
            <person name="Ke S."/>
            <person name="Chen Y.-Y."/>
            <person name="Wu W.-L."/>
            <person name="Hsu J.-L."/>
            <person name="Lin Y.-F."/>
            <person name="Huang M.-D."/>
            <person name="Li C.-Y."/>
            <person name="Huang L."/>
            <person name="Wang Z.-W."/>
            <person name="Zhao X."/>
            <person name="Zhong W.-Y."/>
            <person name="Peng D.-H."/>
            <person name="Ahmad S."/>
            <person name="Lan S."/>
            <person name="Zhang J.-S."/>
            <person name="Tsai W.-C."/>
            <person name="Van De Peer Y."/>
            <person name="Liu Z.-J."/>
        </authorList>
    </citation>
    <scope>NUCLEOTIDE SEQUENCE</scope>
    <source>
        <strain evidence="9">CP</strain>
        <tissue evidence="9">Leaves</tissue>
    </source>
</reference>
<feature type="region of interest" description="Disordered" evidence="5">
    <location>
        <begin position="1"/>
        <end position="79"/>
    </location>
</feature>
<feature type="transmembrane region" description="Helical" evidence="6">
    <location>
        <begin position="854"/>
        <end position="879"/>
    </location>
</feature>
<keyword evidence="3" id="KW-0804">Transcription</keyword>
<dbReference type="PRINTS" id="PR00503">
    <property type="entry name" value="BROMODOMAIN"/>
</dbReference>
<evidence type="ECO:0000259" key="8">
    <source>
        <dbReference type="PROSITE" id="PS51525"/>
    </source>
</evidence>
<keyword evidence="10" id="KW-1185">Reference proteome</keyword>
<feature type="compositionally biased region" description="Low complexity" evidence="5">
    <location>
        <begin position="62"/>
        <end position="79"/>
    </location>
</feature>
<feature type="region of interest" description="Disordered" evidence="5">
    <location>
        <begin position="136"/>
        <end position="174"/>
    </location>
</feature>
<evidence type="ECO:0000256" key="4">
    <source>
        <dbReference type="PROSITE-ProRule" id="PRU00035"/>
    </source>
</evidence>
<dbReference type="SUPFAM" id="SSF47370">
    <property type="entry name" value="Bromodomain"/>
    <property type="match status" value="1"/>
</dbReference>
<feature type="region of interest" description="Disordered" evidence="5">
    <location>
        <begin position="471"/>
        <end position="558"/>
    </location>
</feature>
<dbReference type="InterPro" id="IPR036427">
    <property type="entry name" value="Bromodomain-like_sf"/>
</dbReference>
<comment type="caution">
    <text evidence="9">The sequence shown here is derived from an EMBL/GenBank/DDBJ whole genome shotgun (WGS) entry which is preliminary data.</text>
</comment>
<dbReference type="Gene3D" id="1.20.920.10">
    <property type="entry name" value="Bromodomain-like"/>
    <property type="match status" value="1"/>
</dbReference>
<feature type="compositionally biased region" description="Basic and acidic residues" evidence="5">
    <location>
        <begin position="161"/>
        <end position="172"/>
    </location>
</feature>
<evidence type="ECO:0000313" key="9">
    <source>
        <dbReference type="EMBL" id="KAK1301773.1"/>
    </source>
</evidence>
<keyword evidence="6" id="KW-1133">Transmembrane helix</keyword>
<dbReference type="SMART" id="SM00297">
    <property type="entry name" value="BROMO"/>
    <property type="match status" value="1"/>
</dbReference>
<feature type="compositionally biased region" description="Low complexity" evidence="5">
    <location>
        <begin position="40"/>
        <end position="53"/>
    </location>
</feature>
<keyword evidence="1" id="KW-0805">Transcription regulation</keyword>
<protein>
    <submittedName>
        <fullName evidence="9">Transcription factor GTE4</fullName>
    </submittedName>
</protein>
<keyword evidence="6" id="KW-0472">Membrane</keyword>
<evidence type="ECO:0000259" key="7">
    <source>
        <dbReference type="PROSITE" id="PS50014"/>
    </source>
</evidence>
<feature type="compositionally biased region" description="Gly residues" evidence="5">
    <location>
        <begin position="1"/>
        <end position="16"/>
    </location>
</feature>
<accession>A0AAV9DMM8</accession>
<dbReference type="InterPro" id="IPR007402">
    <property type="entry name" value="DUF455"/>
</dbReference>
<dbReference type="PROSITE" id="PS51525">
    <property type="entry name" value="NET"/>
    <property type="match status" value="1"/>
</dbReference>
<evidence type="ECO:0000256" key="1">
    <source>
        <dbReference type="ARBA" id="ARBA00023015"/>
    </source>
</evidence>
<name>A0AAV9DMM8_ACOCL</name>
<organism evidence="9 10">
    <name type="scientific">Acorus calamus</name>
    <name type="common">Sweet flag</name>
    <dbReference type="NCBI Taxonomy" id="4465"/>
    <lineage>
        <taxon>Eukaryota</taxon>
        <taxon>Viridiplantae</taxon>
        <taxon>Streptophyta</taxon>
        <taxon>Embryophyta</taxon>
        <taxon>Tracheophyta</taxon>
        <taxon>Spermatophyta</taxon>
        <taxon>Magnoliopsida</taxon>
        <taxon>Liliopsida</taxon>
        <taxon>Acoraceae</taxon>
        <taxon>Acorus</taxon>
    </lineage>
</organism>
<dbReference type="Gene3D" id="1.20.1270.220">
    <property type="match status" value="1"/>
</dbReference>
<evidence type="ECO:0000313" key="10">
    <source>
        <dbReference type="Proteomes" id="UP001180020"/>
    </source>
</evidence>
<feature type="compositionally biased region" description="Low complexity" evidence="5">
    <location>
        <begin position="507"/>
        <end position="523"/>
    </location>
</feature>
<dbReference type="PANTHER" id="PTHR45926">
    <property type="entry name" value="OSJNBA0053K19.4 PROTEIN"/>
    <property type="match status" value="1"/>
</dbReference>
<dbReference type="AlphaFoldDB" id="A0AAV9DMM8"/>
<dbReference type="InterPro" id="IPR009078">
    <property type="entry name" value="Ferritin-like_SF"/>
</dbReference>
<evidence type="ECO:0000256" key="5">
    <source>
        <dbReference type="SAM" id="MobiDB-lite"/>
    </source>
</evidence>
<dbReference type="CDD" id="cd05506">
    <property type="entry name" value="Bromo_plant1"/>
    <property type="match status" value="1"/>
</dbReference>
<dbReference type="PROSITE" id="PS50014">
    <property type="entry name" value="BROMODOMAIN_2"/>
    <property type="match status" value="1"/>
</dbReference>
<dbReference type="InterPro" id="IPR038336">
    <property type="entry name" value="NET_sf"/>
</dbReference>
<dbReference type="InterPro" id="IPR001487">
    <property type="entry name" value="Bromodomain"/>
</dbReference>
<feature type="compositionally biased region" description="Basic and acidic residues" evidence="5">
    <location>
        <begin position="479"/>
        <end position="490"/>
    </location>
</feature>
<sequence length="886" mass="97835">MASGPLFGGGSGGGTDGSRDKHRWAESKVYTRKSFNKSRPNPSSSSATAAAADSPPPPRPPLQSFATTASDDDSSAAPTVAAAAVNNNNSLRPLFQRIKNRVTIRPSSGSRRDVRDLRRRLTEELDRVRSFMRNVDAAASGGGGGGYSQSQLSSNFAARPDPPESVEKEKRASKANQYYQNSEFLLSKDKFPPPETHKKPKSGGKKNRTDAGKATAQALKNCGVLLSKLMKHKHGWVFNKPVDVKALGLHDYYTIIKHPMDLGTIRSRLSKNWYKSPKEFAEDVRLTFRNAMTYNPKGQDVHAMAEVLSNVFEERWVEIEAEYDNEAGFVVRSGSAPSPQRTLDRSESMTAPLRVYDVPLVEHAPVPKKPKAKDPLKRNMTMEEKTKLSFNLQALPPEKLEAIVQIIKKRNSSVSQHDDEIEVDIDQVDNETLWELDRFVTNYKKSLSKNKRKADLAVEVRGEADHKAHELNLVLDTVEAPKESKTDENKVPSSSPVRGGKQVNDASRSGSSSSSSSGSGSSSATAPLVMDQTRDNHPGLDLAKMQPPNVHGSTNYTGSDVRGGSSNLFLFPYFCVYKALVSGMVGDKGHILKQGRTKNSNFQSVSHKEVPSPKESKLPLNAYLLHNLAHVELNAIDLAWDTVVRFAPMREALGDGFFEDFARVADDESRHFTWCSQRLAELGFKYGDMPAHDLLWRECERSSGDVAARLAVIPLVQEARGLDAGPRLVKKLIGFGDHRTSNIVAKIAEEEVAHVAVGVFWFMSVCQKMGCVPCVAFRDLLEEFNVELKGPFNYAARDEAGIPRDWYDGSSTCQSNKELSEVQDMCVSIINRTDKMKTIKCKDSFFPVHYKKPLGWLLGLPFAFLALLVSIVGVIIWIVGDQVKGG</sequence>
<dbReference type="InterPro" id="IPR037377">
    <property type="entry name" value="GTE_bromo"/>
</dbReference>
<feature type="compositionally biased region" description="Basic and acidic residues" evidence="5">
    <location>
        <begin position="17"/>
        <end position="26"/>
    </location>
</feature>
<dbReference type="Pfam" id="PF00439">
    <property type="entry name" value="Bromodomain"/>
    <property type="match status" value="1"/>
</dbReference>
<dbReference type="Pfam" id="PF04305">
    <property type="entry name" value="DUF455"/>
    <property type="match status" value="1"/>
</dbReference>